<reference evidence="5 6" key="1">
    <citation type="submission" date="2015-03" db="EMBL/GenBank/DDBJ databases">
        <title>RNA-seq based gene annotation and comparative genomics of four Zymoseptoria species reveal species-specific pathogenicity related genes and transposable element activity.</title>
        <authorList>
            <person name="Grandaubert J."/>
            <person name="Bhattacharyya A."/>
            <person name="Stukenbrock E.H."/>
        </authorList>
    </citation>
    <scope>NUCLEOTIDE SEQUENCE [LARGE SCALE GENOMIC DNA]</scope>
    <source>
        <strain evidence="5 6">Zb18110</strain>
    </source>
</reference>
<dbReference type="OrthoDB" id="2993351at2759"/>
<evidence type="ECO:0000313" key="6">
    <source>
        <dbReference type="Proteomes" id="UP000033647"/>
    </source>
</evidence>
<dbReference type="PANTHER" id="PTHR28620:SF1">
    <property type="entry name" value="CENP-V_GFA DOMAIN-CONTAINING PROTEIN"/>
    <property type="match status" value="1"/>
</dbReference>
<dbReference type="EMBL" id="LAFY01004189">
    <property type="protein sequence ID" value="KJX93968.1"/>
    <property type="molecule type" value="Genomic_DNA"/>
</dbReference>
<dbReference type="Proteomes" id="UP000033647">
    <property type="component" value="Unassembled WGS sequence"/>
</dbReference>
<dbReference type="STRING" id="1047168.A0A0F4G9A9"/>
<protein>
    <submittedName>
        <fullName evidence="5">Glutathione-dependent formaldehyde-activating enzyme like protein</fullName>
    </submittedName>
</protein>
<evidence type="ECO:0000313" key="5">
    <source>
        <dbReference type="EMBL" id="KJX93968.1"/>
    </source>
</evidence>
<proteinExistence type="inferred from homology"/>
<comment type="caution">
    <text evidence="5">The sequence shown here is derived from an EMBL/GenBank/DDBJ whole genome shotgun (WGS) entry which is preliminary data.</text>
</comment>
<name>A0A0F4G9A9_9PEZI</name>
<dbReference type="InterPro" id="IPR006913">
    <property type="entry name" value="CENP-V/GFA"/>
</dbReference>
<dbReference type="PROSITE" id="PS51891">
    <property type="entry name" value="CENP_V_GFA"/>
    <property type="match status" value="2"/>
</dbReference>
<gene>
    <name evidence="5" type="ORF">TI39_contig4230g00012</name>
</gene>
<dbReference type="AlphaFoldDB" id="A0A0F4G9A9"/>
<evidence type="ECO:0000259" key="4">
    <source>
        <dbReference type="PROSITE" id="PS51891"/>
    </source>
</evidence>
<keyword evidence="2" id="KW-0479">Metal-binding</keyword>
<dbReference type="GO" id="GO:0016846">
    <property type="term" value="F:carbon-sulfur lyase activity"/>
    <property type="evidence" value="ECO:0007669"/>
    <property type="project" value="InterPro"/>
</dbReference>
<sequence length="274" mass="30618">MTETVLQGNCHCGSYRFELSGADLKHTSTCACKHCSKAGCLWLPLSTELVYRSTQDDHNIASYRSENLEKEFCDVCGTTITAEHFAGSLRGRVVNVRCLLQLNPFDYDIRPDFNLLHILPPQVPIAGSCDCGKVKVQLLQSPEELAIREDNCSICTRNAWVGAYPSKSQVVLTGKENTQDYSFDRKFNGFPFCKTCGIHVYQNLYGPPQYIIERMPEARQQAVRRMLDIQPINVRVLDNFVLSNHNVAREDDGTEGYETTVLGVAVAEAGPTSK</sequence>
<dbReference type="PANTHER" id="PTHR28620">
    <property type="entry name" value="CENTROMERE PROTEIN V"/>
    <property type="match status" value="1"/>
</dbReference>
<keyword evidence="6" id="KW-1185">Reference proteome</keyword>
<dbReference type="InterPro" id="IPR052355">
    <property type="entry name" value="CENP-V-like"/>
</dbReference>
<evidence type="ECO:0000256" key="3">
    <source>
        <dbReference type="ARBA" id="ARBA00022833"/>
    </source>
</evidence>
<dbReference type="InterPro" id="IPR011057">
    <property type="entry name" value="Mss4-like_sf"/>
</dbReference>
<dbReference type="GO" id="GO:0046872">
    <property type="term" value="F:metal ion binding"/>
    <property type="evidence" value="ECO:0007669"/>
    <property type="project" value="UniProtKB-KW"/>
</dbReference>
<keyword evidence="3" id="KW-0862">Zinc</keyword>
<feature type="domain" description="CENP-V/GFA" evidence="4">
    <location>
        <begin position="6"/>
        <end position="108"/>
    </location>
</feature>
<dbReference type="Pfam" id="PF04828">
    <property type="entry name" value="GFA"/>
    <property type="match status" value="2"/>
</dbReference>
<dbReference type="Gene3D" id="2.170.150.70">
    <property type="match status" value="2"/>
</dbReference>
<feature type="domain" description="CENP-V/GFA" evidence="4">
    <location>
        <begin position="125"/>
        <end position="258"/>
    </location>
</feature>
<evidence type="ECO:0000256" key="2">
    <source>
        <dbReference type="ARBA" id="ARBA00022723"/>
    </source>
</evidence>
<organism evidence="5 6">
    <name type="scientific">Zymoseptoria brevis</name>
    <dbReference type="NCBI Taxonomy" id="1047168"/>
    <lineage>
        <taxon>Eukaryota</taxon>
        <taxon>Fungi</taxon>
        <taxon>Dikarya</taxon>
        <taxon>Ascomycota</taxon>
        <taxon>Pezizomycotina</taxon>
        <taxon>Dothideomycetes</taxon>
        <taxon>Dothideomycetidae</taxon>
        <taxon>Mycosphaerellales</taxon>
        <taxon>Mycosphaerellaceae</taxon>
        <taxon>Zymoseptoria</taxon>
    </lineage>
</organism>
<dbReference type="SUPFAM" id="SSF51316">
    <property type="entry name" value="Mss4-like"/>
    <property type="match status" value="2"/>
</dbReference>
<evidence type="ECO:0000256" key="1">
    <source>
        <dbReference type="ARBA" id="ARBA00005495"/>
    </source>
</evidence>
<comment type="similarity">
    <text evidence="1">Belongs to the Gfa family.</text>
</comment>
<accession>A0A0F4G9A9</accession>